<evidence type="ECO:0000259" key="2">
    <source>
        <dbReference type="Pfam" id="PF01578"/>
    </source>
</evidence>
<feature type="transmembrane region" description="Helical" evidence="1">
    <location>
        <begin position="245"/>
        <end position="263"/>
    </location>
</feature>
<keyword evidence="1" id="KW-0472">Membrane</keyword>
<reference evidence="4" key="2">
    <citation type="submission" date="2020-04" db="EMBL/GenBank/DDBJ databases">
        <authorList>
            <person name="Tanveer F."/>
            <person name="Xie Y."/>
            <person name="Shinwari Z.K."/>
        </authorList>
    </citation>
    <scope>NUCLEOTIDE SEQUENCE</scope>
    <source>
        <strain evidence="4">MOSEL-ME25</strain>
    </source>
</reference>
<dbReference type="EMBL" id="JABEVU030000001">
    <property type="protein sequence ID" value="MDB0579192.1"/>
    <property type="molecule type" value="Genomic_DNA"/>
</dbReference>
<gene>
    <name evidence="4" type="primary">ccsA</name>
    <name evidence="4" type="ORF">F7P68_0001395</name>
    <name evidence="3" type="ORF">SN16_01380</name>
</gene>
<dbReference type="AlphaFoldDB" id="A0A0C2DPN1"/>
<keyword evidence="1" id="KW-0812">Transmembrane</keyword>
<keyword evidence="1" id="KW-1133">Transmembrane helix</keyword>
<feature type="transmembrane region" description="Helical" evidence="1">
    <location>
        <begin position="219"/>
        <end position="238"/>
    </location>
</feature>
<accession>A0A0C2DPN1</accession>
<dbReference type="Proteomes" id="UP000031546">
    <property type="component" value="Unassembled WGS sequence"/>
</dbReference>
<dbReference type="EMBL" id="JXII01000001">
    <property type="protein sequence ID" value="KIH72038.1"/>
    <property type="molecule type" value="Genomic_DNA"/>
</dbReference>
<sequence>MDMMFRSHEFILLLYFLSLSVLSYDLFFRNRLARKVSFYLVVIAAVLQVATFIYIGVTLGRIPIQTTFEGIYVFSALVVIIGLVHYSRSDSEIAFSLYVFCAFILFSIYTFAPVAYNRVTEVSAIMNELLVIHIVLALLAYVLYFISVIHAVIYIIQYDNLKKKRFNRLFFSLFSVEKAKKTMIRTLVLGMLFMLISISLGTQWGVYIFGTEIFQDFKVLGTLFVLMLYTALFFHLKIRKDIYQFAWFNILIFIICMLNYLFITQLSSFHFWSY</sequence>
<dbReference type="RefSeq" id="WP_040104810.1">
    <property type="nucleotide sequence ID" value="NZ_JABEVU030000001.1"/>
</dbReference>
<evidence type="ECO:0000313" key="4">
    <source>
        <dbReference type="EMBL" id="MDB0579192.1"/>
    </source>
</evidence>
<feature type="transmembrane region" description="Helical" evidence="1">
    <location>
        <begin position="36"/>
        <end position="57"/>
    </location>
</feature>
<evidence type="ECO:0000313" key="5">
    <source>
        <dbReference type="Proteomes" id="UP000031546"/>
    </source>
</evidence>
<feature type="transmembrane region" description="Helical" evidence="1">
    <location>
        <begin position="187"/>
        <end position="207"/>
    </location>
</feature>
<dbReference type="GO" id="GO:0017004">
    <property type="term" value="P:cytochrome complex assembly"/>
    <property type="evidence" value="ECO:0007669"/>
    <property type="project" value="InterPro"/>
</dbReference>
<feature type="transmembrane region" description="Helical" evidence="1">
    <location>
        <begin position="132"/>
        <end position="156"/>
    </location>
</feature>
<proteinExistence type="predicted"/>
<dbReference type="STRING" id="45670.SN16_01380"/>
<comment type="caution">
    <text evidence="3">The sequence shown here is derived from an EMBL/GenBank/DDBJ whole genome shotgun (WGS) entry which is preliminary data.</text>
</comment>
<dbReference type="InterPro" id="IPR002541">
    <property type="entry name" value="Cyt_c_assembly"/>
</dbReference>
<feature type="transmembrane region" description="Helical" evidence="1">
    <location>
        <begin position="12"/>
        <end position="29"/>
    </location>
</feature>
<dbReference type="Proteomes" id="UP000527860">
    <property type="component" value="Unassembled WGS sequence"/>
</dbReference>
<dbReference type="Pfam" id="PF01578">
    <property type="entry name" value="Cytochrom_C_asm"/>
    <property type="match status" value="1"/>
</dbReference>
<feature type="domain" description="Cytochrome c assembly protein" evidence="2">
    <location>
        <begin position="79"/>
        <end position="266"/>
    </location>
</feature>
<dbReference type="OrthoDB" id="2417400at2"/>
<keyword evidence="6" id="KW-1185">Reference proteome</keyword>
<evidence type="ECO:0000313" key="6">
    <source>
        <dbReference type="Proteomes" id="UP000527860"/>
    </source>
</evidence>
<evidence type="ECO:0000313" key="3">
    <source>
        <dbReference type="EMBL" id="KIH72038.1"/>
    </source>
</evidence>
<feature type="transmembrane region" description="Helical" evidence="1">
    <location>
        <begin position="69"/>
        <end position="86"/>
    </location>
</feature>
<feature type="transmembrane region" description="Helical" evidence="1">
    <location>
        <begin position="93"/>
        <end position="112"/>
    </location>
</feature>
<evidence type="ECO:0000256" key="1">
    <source>
        <dbReference type="SAM" id="Phobius"/>
    </source>
</evidence>
<reference evidence="3 5" key="1">
    <citation type="submission" date="2015-01" db="EMBL/GenBank/DDBJ databases">
        <title>Genome sequences of high lactate-tolerant strain Salinicoccus roseus W12 with industrial interest.</title>
        <authorList>
            <person name="Wang H."/>
            <person name="Yu B."/>
        </authorList>
    </citation>
    <scope>NUCLEOTIDE SEQUENCE [LARGE SCALE GENOMIC DNA]</scope>
    <source>
        <strain evidence="3 5">W12</strain>
    </source>
</reference>
<reference evidence="4" key="3">
    <citation type="submission" date="2022-12" db="EMBL/GenBank/DDBJ databases">
        <title>Genome analysis and biological profiling of marine Salinicoccus roseus MOSEL-ME25.</title>
        <authorList>
            <person name="Mirza F.T."/>
            <person name="Xie Y."/>
            <person name="Shinwari Z.K."/>
        </authorList>
    </citation>
    <scope>NUCLEOTIDE SEQUENCE</scope>
    <source>
        <strain evidence="4">MOSEL-ME25</strain>
    </source>
</reference>
<protein>
    <submittedName>
        <fullName evidence="4">Cytochrome c biogenesis protein CcsA</fullName>
    </submittedName>
</protein>
<dbReference type="GO" id="GO:0020037">
    <property type="term" value="F:heme binding"/>
    <property type="evidence" value="ECO:0007669"/>
    <property type="project" value="InterPro"/>
</dbReference>
<organism evidence="3 5">
    <name type="scientific">Salinicoccus roseus</name>
    <dbReference type="NCBI Taxonomy" id="45670"/>
    <lineage>
        <taxon>Bacteria</taxon>
        <taxon>Bacillati</taxon>
        <taxon>Bacillota</taxon>
        <taxon>Bacilli</taxon>
        <taxon>Bacillales</taxon>
        <taxon>Staphylococcaceae</taxon>
        <taxon>Salinicoccus</taxon>
    </lineage>
</organism>
<name>A0A0C2DPN1_9STAP</name>